<evidence type="ECO:0000256" key="1">
    <source>
        <dbReference type="ARBA" id="ARBA00004123"/>
    </source>
</evidence>
<sequence length="863" mass="95942">MDRSSNRNPSDPAPEITYTRTGRISKAKKGIRNAHICACGKSYSRAEHLRRHQQNHGPTLHCSFANCGKTFHRQDLLQRHEEKHTQQAQTGAQQPARHHPVPGFTSGPDLSPNFSTTVPPASSSYVSMSPYVPGTPMPPLAPQNYPPSMSSDPRFGGMPSTQSYSSGDFRRPSSVSGPFPSPSFSDHKDYSQAGAQKLQIRPNVVIPHSPAEIAVGSMPGPWSASTHYSSSSGYASPWQTYQLPYFEQSVPPELVPNRSSSVSFVDSWNPEYPTVSVSPASTQSPFHWAMSTKSPSTTSTSTSPAFSYKASMPRVIASSQRYSTHVPTYSNGSWEGSSVQDSGDEVDTLLEGQQLPVGVNIHKKNSYISAYWKHFHPLFPVLHSYTHKTKKPSPLLQAAIVSIGAFYSGEPHAERDSKILHEKTVQGLAKTTFGLTSMDDMQAIYLIELFSQHKSRRAPRGLSSQFVSMFQQVRSNHFANGMQLLTNEQLRQDPENTTPVTPVNPSTNPLDDDILQRQWQRWVRINAKQRLLVASFILEAQQQLLFSRLQQNPSHVSGASLPFPVSTTLWDAESLEQWSLLYRRELNNCAYTHEILSYIADSVNLPQLDAFQSAHLIACQGSRDTHRHSAFDISRRFMFEQTLDNQPSTRLYYHATLIATVTPMRALLAVSGESWVWSERLSHEALSADGLYRQAKMELRQWVDDGWLRNVSTQKPVSEAVRQAMHIMAIAVDSDGGHIGIGGEVALYHAVLVLWAVTFSGISASGSGSGDERSHGSNAAVDRDKLRMWFQFAESDVETANVIGYWPSTMDVLARWKFGVDALLAWTRLRIIGNNRSSLGELAEGMVGVIGVLERRGWTGRWF</sequence>
<accession>A0A6G1GPM5</accession>
<comment type="subcellular location">
    <subcellularLocation>
        <location evidence="1">Nucleus</location>
    </subcellularLocation>
</comment>
<dbReference type="SUPFAM" id="SSF57667">
    <property type="entry name" value="beta-beta-alpha zinc fingers"/>
    <property type="match status" value="1"/>
</dbReference>
<dbReference type="GO" id="GO:0008270">
    <property type="term" value="F:zinc ion binding"/>
    <property type="evidence" value="ECO:0007669"/>
    <property type="project" value="UniProtKB-KW"/>
</dbReference>
<organism evidence="10 11">
    <name type="scientific">Aulographum hederae CBS 113979</name>
    <dbReference type="NCBI Taxonomy" id="1176131"/>
    <lineage>
        <taxon>Eukaryota</taxon>
        <taxon>Fungi</taxon>
        <taxon>Dikarya</taxon>
        <taxon>Ascomycota</taxon>
        <taxon>Pezizomycotina</taxon>
        <taxon>Dothideomycetes</taxon>
        <taxon>Pleosporomycetidae</taxon>
        <taxon>Aulographales</taxon>
        <taxon>Aulographaceae</taxon>
    </lineage>
</organism>
<keyword evidence="11" id="KW-1185">Reference proteome</keyword>
<evidence type="ECO:0000256" key="4">
    <source>
        <dbReference type="ARBA" id="ARBA00022771"/>
    </source>
</evidence>
<evidence type="ECO:0000259" key="9">
    <source>
        <dbReference type="PROSITE" id="PS50157"/>
    </source>
</evidence>
<evidence type="ECO:0000256" key="2">
    <source>
        <dbReference type="ARBA" id="ARBA00022723"/>
    </source>
</evidence>
<dbReference type="Pfam" id="PF04082">
    <property type="entry name" value="Fungal_trans"/>
    <property type="match status" value="1"/>
</dbReference>
<dbReference type="AlphaFoldDB" id="A0A6G1GPM5"/>
<keyword evidence="3" id="KW-0677">Repeat</keyword>
<name>A0A6G1GPM5_9PEZI</name>
<dbReference type="GO" id="GO:0005634">
    <property type="term" value="C:nucleus"/>
    <property type="evidence" value="ECO:0007669"/>
    <property type="project" value="UniProtKB-SubCell"/>
</dbReference>
<dbReference type="PANTHER" id="PTHR40626:SF30">
    <property type="entry name" value="FINGER DOMAIN PROTEIN, PUTATIVE (AFU_ORTHOLOGUE AFUA_4G13600)-RELATED"/>
    <property type="match status" value="1"/>
</dbReference>
<evidence type="ECO:0000313" key="11">
    <source>
        <dbReference type="Proteomes" id="UP000800041"/>
    </source>
</evidence>
<protein>
    <recommendedName>
        <fullName evidence="9">C2H2-type domain-containing protein</fullName>
    </recommendedName>
</protein>
<keyword evidence="6" id="KW-0539">Nucleus</keyword>
<dbReference type="GO" id="GO:0000981">
    <property type="term" value="F:DNA-binding transcription factor activity, RNA polymerase II-specific"/>
    <property type="evidence" value="ECO:0007669"/>
    <property type="project" value="InterPro"/>
</dbReference>
<feature type="region of interest" description="Disordered" evidence="8">
    <location>
        <begin position="1"/>
        <end position="29"/>
    </location>
</feature>
<dbReference type="InterPro" id="IPR007219">
    <property type="entry name" value="XnlR_reg_dom"/>
</dbReference>
<feature type="domain" description="C2H2-type" evidence="9">
    <location>
        <begin position="60"/>
        <end position="89"/>
    </location>
</feature>
<feature type="compositionally biased region" description="Low complexity" evidence="8">
    <location>
        <begin position="172"/>
        <end position="184"/>
    </location>
</feature>
<keyword evidence="5" id="KW-0862">Zinc</keyword>
<evidence type="ECO:0000256" key="5">
    <source>
        <dbReference type="ARBA" id="ARBA00022833"/>
    </source>
</evidence>
<dbReference type="InterPro" id="IPR036236">
    <property type="entry name" value="Znf_C2H2_sf"/>
</dbReference>
<dbReference type="OrthoDB" id="6077919at2759"/>
<reference evidence="10" key="1">
    <citation type="journal article" date="2020" name="Stud. Mycol.">
        <title>101 Dothideomycetes genomes: a test case for predicting lifestyles and emergence of pathogens.</title>
        <authorList>
            <person name="Haridas S."/>
            <person name="Albert R."/>
            <person name="Binder M."/>
            <person name="Bloem J."/>
            <person name="Labutti K."/>
            <person name="Salamov A."/>
            <person name="Andreopoulos B."/>
            <person name="Baker S."/>
            <person name="Barry K."/>
            <person name="Bills G."/>
            <person name="Bluhm B."/>
            <person name="Cannon C."/>
            <person name="Castanera R."/>
            <person name="Culley D."/>
            <person name="Daum C."/>
            <person name="Ezra D."/>
            <person name="Gonzalez J."/>
            <person name="Henrissat B."/>
            <person name="Kuo A."/>
            <person name="Liang C."/>
            <person name="Lipzen A."/>
            <person name="Lutzoni F."/>
            <person name="Magnuson J."/>
            <person name="Mondo S."/>
            <person name="Nolan M."/>
            <person name="Ohm R."/>
            <person name="Pangilinan J."/>
            <person name="Park H.-J."/>
            <person name="Ramirez L."/>
            <person name="Alfaro M."/>
            <person name="Sun H."/>
            <person name="Tritt A."/>
            <person name="Yoshinaga Y."/>
            <person name="Zwiers L.-H."/>
            <person name="Turgeon B."/>
            <person name="Goodwin S."/>
            <person name="Spatafora J."/>
            <person name="Crous P."/>
            <person name="Grigoriev I."/>
        </authorList>
    </citation>
    <scope>NUCLEOTIDE SEQUENCE</scope>
    <source>
        <strain evidence="10">CBS 113979</strain>
    </source>
</reference>
<gene>
    <name evidence="10" type="ORF">K402DRAFT_407435</name>
</gene>
<dbReference type="PROSITE" id="PS50157">
    <property type="entry name" value="ZINC_FINGER_C2H2_2"/>
    <property type="match status" value="1"/>
</dbReference>
<dbReference type="PROSITE" id="PS00028">
    <property type="entry name" value="ZINC_FINGER_C2H2_1"/>
    <property type="match status" value="1"/>
</dbReference>
<evidence type="ECO:0000256" key="6">
    <source>
        <dbReference type="ARBA" id="ARBA00023242"/>
    </source>
</evidence>
<dbReference type="GO" id="GO:0000978">
    <property type="term" value="F:RNA polymerase II cis-regulatory region sequence-specific DNA binding"/>
    <property type="evidence" value="ECO:0007669"/>
    <property type="project" value="InterPro"/>
</dbReference>
<dbReference type="GO" id="GO:0000785">
    <property type="term" value="C:chromatin"/>
    <property type="evidence" value="ECO:0007669"/>
    <property type="project" value="TreeGrafter"/>
</dbReference>
<evidence type="ECO:0000256" key="7">
    <source>
        <dbReference type="PROSITE-ProRule" id="PRU00042"/>
    </source>
</evidence>
<evidence type="ECO:0000256" key="3">
    <source>
        <dbReference type="ARBA" id="ARBA00022737"/>
    </source>
</evidence>
<evidence type="ECO:0000313" key="10">
    <source>
        <dbReference type="EMBL" id="KAF1982782.1"/>
    </source>
</evidence>
<evidence type="ECO:0000256" key="8">
    <source>
        <dbReference type="SAM" id="MobiDB-lite"/>
    </source>
</evidence>
<dbReference type="Gene3D" id="3.30.160.60">
    <property type="entry name" value="Classic Zinc Finger"/>
    <property type="match status" value="1"/>
</dbReference>
<keyword evidence="2" id="KW-0479">Metal-binding</keyword>
<proteinExistence type="predicted"/>
<dbReference type="InterPro" id="IPR051059">
    <property type="entry name" value="VerF-like"/>
</dbReference>
<dbReference type="PANTHER" id="PTHR40626">
    <property type="entry name" value="MIP31509P"/>
    <property type="match status" value="1"/>
</dbReference>
<feature type="region of interest" description="Disordered" evidence="8">
    <location>
        <begin position="80"/>
        <end position="123"/>
    </location>
</feature>
<dbReference type="CDD" id="cd12148">
    <property type="entry name" value="fungal_TF_MHR"/>
    <property type="match status" value="1"/>
</dbReference>
<dbReference type="GO" id="GO:0006351">
    <property type="term" value="P:DNA-templated transcription"/>
    <property type="evidence" value="ECO:0007669"/>
    <property type="project" value="InterPro"/>
</dbReference>
<feature type="region of interest" description="Disordered" evidence="8">
    <location>
        <begin position="137"/>
        <end position="189"/>
    </location>
</feature>
<dbReference type="Pfam" id="PF00096">
    <property type="entry name" value="zf-C2H2"/>
    <property type="match status" value="1"/>
</dbReference>
<dbReference type="SMART" id="SM00355">
    <property type="entry name" value="ZnF_C2H2"/>
    <property type="match status" value="2"/>
</dbReference>
<dbReference type="Proteomes" id="UP000800041">
    <property type="component" value="Unassembled WGS sequence"/>
</dbReference>
<dbReference type="EMBL" id="ML977181">
    <property type="protein sequence ID" value="KAF1982782.1"/>
    <property type="molecule type" value="Genomic_DNA"/>
</dbReference>
<keyword evidence="4 7" id="KW-0863">Zinc-finger</keyword>
<dbReference type="InterPro" id="IPR013087">
    <property type="entry name" value="Znf_C2H2_type"/>
</dbReference>